<sequence length="84" mass="9742">MPIEYLLYHPSEKKVLQKLRDNHIHDASLLNYLSRDHIHILGLTKYDCFKLEKVAERDALRGPLDYFEDGERSAPLGPPGRMVP</sequence>
<dbReference type="Proteomes" id="UP000054988">
    <property type="component" value="Unassembled WGS sequence"/>
</dbReference>
<evidence type="ECO:0000256" key="1">
    <source>
        <dbReference type="SAM" id="MobiDB-lite"/>
    </source>
</evidence>
<comment type="caution">
    <text evidence="2">The sequence shown here is derived from an EMBL/GenBank/DDBJ whole genome shotgun (WGS) entry which is preliminary data.</text>
</comment>
<evidence type="ECO:0000313" key="3">
    <source>
        <dbReference type="Proteomes" id="UP000054988"/>
    </source>
</evidence>
<dbReference type="EMBL" id="LATX01002489">
    <property type="protein sequence ID" value="KTB28276.1"/>
    <property type="molecule type" value="Genomic_DNA"/>
</dbReference>
<accession>A0A0W0EW38</accession>
<name>A0A0W0EW38_MONRR</name>
<dbReference type="AlphaFoldDB" id="A0A0W0EW38"/>
<organism evidence="2 3">
    <name type="scientific">Moniliophthora roreri</name>
    <name type="common">Frosty pod rot fungus</name>
    <name type="synonym">Monilia roreri</name>
    <dbReference type="NCBI Taxonomy" id="221103"/>
    <lineage>
        <taxon>Eukaryota</taxon>
        <taxon>Fungi</taxon>
        <taxon>Dikarya</taxon>
        <taxon>Basidiomycota</taxon>
        <taxon>Agaricomycotina</taxon>
        <taxon>Agaricomycetes</taxon>
        <taxon>Agaricomycetidae</taxon>
        <taxon>Agaricales</taxon>
        <taxon>Marasmiineae</taxon>
        <taxon>Marasmiaceae</taxon>
        <taxon>Moniliophthora</taxon>
    </lineage>
</organism>
<gene>
    <name evidence="2" type="ORF">WG66_19142</name>
</gene>
<reference evidence="2 3" key="1">
    <citation type="submission" date="2015-12" db="EMBL/GenBank/DDBJ databases">
        <title>Draft genome sequence of Moniliophthora roreri, the causal agent of frosty pod rot of cacao.</title>
        <authorList>
            <person name="Aime M.C."/>
            <person name="Diaz-Valderrama J.R."/>
            <person name="Kijpornyongpan T."/>
            <person name="Phillips-Mora W."/>
        </authorList>
    </citation>
    <scope>NUCLEOTIDE SEQUENCE [LARGE SCALE GENOMIC DNA]</scope>
    <source>
        <strain evidence="2 3">MCA 2952</strain>
    </source>
</reference>
<evidence type="ECO:0000313" key="2">
    <source>
        <dbReference type="EMBL" id="KTB28276.1"/>
    </source>
</evidence>
<feature type="region of interest" description="Disordered" evidence="1">
    <location>
        <begin position="65"/>
        <end position="84"/>
    </location>
</feature>
<proteinExistence type="predicted"/>
<protein>
    <submittedName>
        <fullName evidence="2">Uncharacterized protein</fullName>
    </submittedName>
</protein>